<evidence type="ECO:0000256" key="1">
    <source>
        <dbReference type="SAM" id="MobiDB-lite"/>
    </source>
</evidence>
<feature type="compositionally biased region" description="Basic and acidic residues" evidence="1">
    <location>
        <begin position="334"/>
        <end position="361"/>
    </location>
</feature>
<name>A0AAV0UKV8_HYABA</name>
<comment type="caution">
    <text evidence="2">The sequence shown here is derived from an EMBL/GenBank/DDBJ whole genome shotgun (WGS) entry which is preliminary data.</text>
</comment>
<evidence type="ECO:0000313" key="3">
    <source>
        <dbReference type="Proteomes" id="UP001162031"/>
    </source>
</evidence>
<keyword evidence="3" id="KW-1185">Reference proteome</keyword>
<dbReference type="Proteomes" id="UP001162031">
    <property type="component" value="Unassembled WGS sequence"/>
</dbReference>
<sequence>MTVKDEATYGSGSSATVSSVNKSQHTERMDMNVLDAYRMSEELVSRVQQELQRKNSRCVMYQHVAVTFDGVRIDGGPGELSVTELEGGGVVWLQTLQSASDALGVGRNGEQNMTNKSAVALFLSTTRVVDVLPTTVHDTKNDSVRGVDIHLVDGHRVSLTFKPEPFAEAMHRDEFLAMLTERMKDAAAMETTDEMTSKRKKEELRRFVRRYTKLDEQSAEGYAIAEQVYANTGYHLGPMTKQVPKFSADPEYRKKTLDKLMVYLNRANQEWKDADSQREMHTKAKHRRNEHGLFEYTDTVTGTRIPLRDYEQRYLEYTNAHEVDPVLHLLRDEENEVHERKSRDTVAERVAQRSEPSESGKKATSLFMATLGIDIGSSCIIDNDFFGSGAERTISEKIVCNGEDVVFRAAVNDARENVWNSWSSAFDQVSGHYANQAKRSRANNQSRLITRDTATRKRARDRRRSLVLPNSADLGSIVEASVVKTSDDTNVVMSSSDDFHQPPSRKKTRVKNSDLPRSSDERLSATAR</sequence>
<dbReference type="AlphaFoldDB" id="A0AAV0UKV8"/>
<dbReference type="EMBL" id="CANTFL010001327">
    <property type="protein sequence ID" value="CAI5736823.1"/>
    <property type="molecule type" value="Genomic_DNA"/>
</dbReference>
<accession>A0AAV0UKV8</accession>
<feature type="compositionally biased region" description="Basic and acidic residues" evidence="1">
    <location>
        <begin position="511"/>
        <end position="528"/>
    </location>
</feature>
<evidence type="ECO:0000313" key="2">
    <source>
        <dbReference type="EMBL" id="CAI5736823.1"/>
    </source>
</evidence>
<protein>
    <submittedName>
        <fullName evidence="2">Uncharacterized protein</fullName>
    </submittedName>
</protein>
<proteinExistence type="predicted"/>
<feature type="region of interest" description="Disordered" evidence="1">
    <location>
        <begin position="1"/>
        <end position="25"/>
    </location>
</feature>
<organism evidence="2 3">
    <name type="scientific">Hyaloperonospora brassicae</name>
    <name type="common">Brassica downy mildew</name>
    <name type="synonym">Peronospora brassicae</name>
    <dbReference type="NCBI Taxonomy" id="162125"/>
    <lineage>
        <taxon>Eukaryota</taxon>
        <taxon>Sar</taxon>
        <taxon>Stramenopiles</taxon>
        <taxon>Oomycota</taxon>
        <taxon>Peronosporomycetes</taxon>
        <taxon>Peronosporales</taxon>
        <taxon>Peronosporaceae</taxon>
        <taxon>Hyaloperonospora</taxon>
    </lineage>
</organism>
<feature type="region of interest" description="Disordered" evidence="1">
    <location>
        <begin position="334"/>
        <end position="362"/>
    </location>
</feature>
<feature type="region of interest" description="Disordered" evidence="1">
    <location>
        <begin position="435"/>
        <end position="463"/>
    </location>
</feature>
<reference evidence="2" key="1">
    <citation type="submission" date="2022-12" db="EMBL/GenBank/DDBJ databases">
        <authorList>
            <person name="Webb A."/>
        </authorList>
    </citation>
    <scope>NUCLEOTIDE SEQUENCE</scope>
    <source>
        <strain evidence="2">Hp1</strain>
    </source>
</reference>
<feature type="region of interest" description="Disordered" evidence="1">
    <location>
        <begin position="492"/>
        <end position="528"/>
    </location>
</feature>
<gene>
    <name evidence="2" type="ORF">HBR001_LOCUS6956</name>
</gene>
<feature type="compositionally biased region" description="Polar residues" evidence="1">
    <location>
        <begin position="10"/>
        <end position="23"/>
    </location>
</feature>